<evidence type="ECO:0008006" key="3">
    <source>
        <dbReference type="Google" id="ProtNLM"/>
    </source>
</evidence>
<geneLocation type="plasmid" evidence="1 2">
    <name>pFA2</name>
</geneLocation>
<dbReference type="InterPro" id="IPR038056">
    <property type="entry name" value="YjbR-like_sf"/>
</dbReference>
<dbReference type="InterPro" id="IPR058532">
    <property type="entry name" value="YjbR/MT2646/Rv2570-like"/>
</dbReference>
<reference evidence="1 2" key="1">
    <citation type="submission" date="2021-12" db="EMBL/GenBank/DDBJ databases">
        <title>Genome sequencing of bacteria with rrn-lacking chromosome and rrn-plasmid.</title>
        <authorList>
            <person name="Anda M."/>
            <person name="Iwasaki W."/>
        </authorList>
    </citation>
    <scope>NUCLEOTIDE SEQUENCE [LARGE SCALE GENOMIC DNA]</scope>
    <source>
        <strain evidence="1 2">DSM 100852</strain>
        <plasmid evidence="1 2">pFA2</plasmid>
    </source>
</reference>
<keyword evidence="1" id="KW-0614">Plasmid</keyword>
<dbReference type="PANTHER" id="PTHR35145">
    <property type="entry name" value="CYTOPLASMIC PROTEIN-RELATED"/>
    <property type="match status" value="1"/>
</dbReference>
<dbReference type="KEGG" id="fax:FUAX_43100"/>
<dbReference type="EMBL" id="AP025316">
    <property type="protein sequence ID" value="BDD11878.1"/>
    <property type="molecule type" value="Genomic_DNA"/>
</dbReference>
<name>A0AAU9CNK7_9BACT</name>
<dbReference type="RefSeq" id="WP_338395279.1">
    <property type="nucleotide sequence ID" value="NZ_AP025316.1"/>
</dbReference>
<dbReference type="AlphaFoldDB" id="A0AAU9CNK7"/>
<evidence type="ECO:0000313" key="1">
    <source>
        <dbReference type="EMBL" id="BDD11878.1"/>
    </source>
</evidence>
<gene>
    <name evidence="1" type="ORF">FUAX_43100</name>
</gene>
<dbReference type="Gene3D" id="3.90.1150.30">
    <property type="match status" value="1"/>
</dbReference>
<protein>
    <recommendedName>
        <fullName evidence="3">MmcQ/YjbR family DNA-binding protein</fullName>
    </recommendedName>
</protein>
<evidence type="ECO:0000313" key="2">
    <source>
        <dbReference type="Proteomes" id="UP001348817"/>
    </source>
</evidence>
<dbReference type="Pfam" id="PF04237">
    <property type="entry name" value="YjbR"/>
    <property type="match status" value="1"/>
</dbReference>
<keyword evidence="2" id="KW-1185">Reference proteome</keyword>
<dbReference type="PANTHER" id="PTHR35145:SF1">
    <property type="entry name" value="CYTOPLASMIC PROTEIN"/>
    <property type="match status" value="1"/>
</dbReference>
<sequence length="116" mass="13536">MTIEEFRELCLSLPGTTEDLPFDESTLAFKVMGKIFAITDIDNFEYVNLKCDPETALELRDRYEAIKAGYHMNKKHWNSVYFSSDANDSSIKEWTMESYRLVKEKLPAGIRKQLEE</sequence>
<organism evidence="1 2">
    <name type="scientific">Fulvitalea axinellae</name>
    <dbReference type="NCBI Taxonomy" id="1182444"/>
    <lineage>
        <taxon>Bacteria</taxon>
        <taxon>Pseudomonadati</taxon>
        <taxon>Bacteroidota</taxon>
        <taxon>Cytophagia</taxon>
        <taxon>Cytophagales</taxon>
        <taxon>Persicobacteraceae</taxon>
        <taxon>Fulvitalea</taxon>
    </lineage>
</organism>
<proteinExistence type="predicted"/>
<accession>A0AAU9CNK7</accession>
<dbReference type="SUPFAM" id="SSF142906">
    <property type="entry name" value="YjbR-like"/>
    <property type="match status" value="1"/>
</dbReference>
<dbReference type="InterPro" id="IPR007351">
    <property type="entry name" value="YjbR"/>
</dbReference>
<dbReference type="Proteomes" id="UP001348817">
    <property type="component" value="Plasmid pFA2"/>
</dbReference>